<comment type="caution">
    <text evidence="1">The sequence shown here is derived from an EMBL/GenBank/DDBJ whole genome shotgun (WGS) entry which is preliminary data.</text>
</comment>
<proteinExistence type="predicted"/>
<evidence type="ECO:0000313" key="1">
    <source>
        <dbReference type="EMBL" id="CAG7733727.1"/>
    </source>
</evidence>
<dbReference type="AlphaFoldDB" id="A0A8J2PCN8"/>
<accession>A0A8J2PCN8</accession>
<evidence type="ECO:0000313" key="2">
    <source>
        <dbReference type="Proteomes" id="UP000708208"/>
    </source>
</evidence>
<dbReference type="Proteomes" id="UP000708208">
    <property type="component" value="Unassembled WGS sequence"/>
</dbReference>
<gene>
    <name evidence="1" type="ORF">AFUS01_LOCUS22153</name>
</gene>
<name>A0A8J2PCN8_9HEXA</name>
<keyword evidence="2" id="KW-1185">Reference proteome</keyword>
<organism evidence="1 2">
    <name type="scientific">Allacma fusca</name>
    <dbReference type="NCBI Taxonomy" id="39272"/>
    <lineage>
        <taxon>Eukaryota</taxon>
        <taxon>Metazoa</taxon>
        <taxon>Ecdysozoa</taxon>
        <taxon>Arthropoda</taxon>
        <taxon>Hexapoda</taxon>
        <taxon>Collembola</taxon>
        <taxon>Symphypleona</taxon>
        <taxon>Sminthuridae</taxon>
        <taxon>Allacma</taxon>
    </lineage>
</organism>
<sequence length="129" mass="14511">MINKFKGLVARTSRRLGSSLGICNPPELPQEPVDPVIAELNPLLSRIAALKKEAETYCSNHINQDFRSIDAELNLLLTKLDSAKVPEDRLDARDLRRQGYRENEAAVQFLWKGIHDNDVTQCELCLPLG</sequence>
<dbReference type="EMBL" id="CAJVCH010254461">
    <property type="protein sequence ID" value="CAG7733727.1"/>
    <property type="molecule type" value="Genomic_DNA"/>
</dbReference>
<reference evidence="1" key="1">
    <citation type="submission" date="2021-06" db="EMBL/GenBank/DDBJ databases">
        <authorList>
            <person name="Hodson N. C."/>
            <person name="Mongue J. A."/>
            <person name="Jaron S. K."/>
        </authorList>
    </citation>
    <scope>NUCLEOTIDE SEQUENCE</scope>
</reference>
<protein>
    <submittedName>
        <fullName evidence="1">Uncharacterized protein</fullName>
    </submittedName>
</protein>